<dbReference type="GeneID" id="106820151"/>
<organism evidence="1 2">
    <name type="scientific">Priapulus caudatus</name>
    <name type="common">Priapulid worm</name>
    <dbReference type="NCBI Taxonomy" id="37621"/>
    <lineage>
        <taxon>Eukaryota</taxon>
        <taxon>Metazoa</taxon>
        <taxon>Ecdysozoa</taxon>
        <taxon>Scalidophora</taxon>
        <taxon>Priapulida</taxon>
        <taxon>Priapulimorpha</taxon>
        <taxon>Priapulimorphida</taxon>
        <taxon>Priapulidae</taxon>
        <taxon>Priapulus</taxon>
    </lineage>
</organism>
<accession>A0ABM1F6W2</accession>
<feature type="non-terminal residue" evidence="2">
    <location>
        <position position="160"/>
    </location>
</feature>
<dbReference type="RefSeq" id="XP_014680183.1">
    <property type="nucleotide sequence ID" value="XM_014824697.1"/>
</dbReference>
<dbReference type="Proteomes" id="UP000695022">
    <property type="component" value="Unplaced"/>
</dbReference>
<proteinExistence type="predicted"/>
<name>A0ABM1F6W2_PRICU</name>
<reference evidence="2" key="1">
    <citation type="submission" date="2025-08" db="UniProtKB">
        <authorList>
            <consortium name="RefSeq"/>
        </authorList>
    </citation>
    <scope>IDENTIFICATION</scope>
</reference>
<gene>
    <name evidence="2" type="primary">LOC106820151</name>
</gene>
<evidence type="ECO:0000313" key="1">
    <source>
        <dbReference type="Proteomes" id="UP000695022"/>
    </source>
</evidence>
<sequence>MNGQSPRVVLGIGYDYPRHDNFQILNVTTSCSEYCSGMFVYIRFYDDFRGKLTLLADQNETLCQHEWDNKRARFYVPFFGCGTTEEIVTFDHFKREVIYEYRNVIFLEERPPEKEDALNKQYYPHHNLPYKGVTRQIEIFCRVWESQREDMLEDLNDFRA</sequence>
<evidence type="ECO:0000313" key="2">
    <source>
        <dbReference type="RefSeq" id="XP_014680183.1"/>
    </source>
</evidence>
<keyword evidence="1" id="KW-1185">Reference proteome</keyword>
<protein>
    <submittedName>
        <fullName evidence="2">Uncharacterized protein LOC106820151</fullName>
    </submittedName>
</protein>
<dbReference type="PROSITE" id="PS51257">
    <property type="entry name" value="PROKAR_LIPOPROTEIN"/>
    <property type="match status" value="1"/>
</dbReference>